<comment type="caution">
    <text evidence="6">The sequence shown here is derived from an EMBL/GenBank/DDBJ whole genome shotgun (WGS) entry which is preliminary data.</text>
</comment>
<evidence type="ECO:0000256" key="5">
    <source>
        <dbReference type="SAM" id="SignalP"/>
    </source>
</evidence>
<protein>
    <submittedName>
        <fullName evidence="6">Raffinose/stachyose/melibiose transport system substrate-binding protein</fullName>
    </submittedName>
</protein>
<dbReference type="PANTHER" id="PTHR43649:SF34">
    <property type="entry name" value="ABC TRANSPORTER PERIPLASMIC-BINDING PROTEIN YCJN-RELATED"/>
    <property type="match status" value="1"/>
</dbReference>
<feature type="region of interest" description="Disordered" evidence="4">
    <location>
        <begin position="24"/>
        <end position="43"/>
    </location>
</feature>
<gene>
    <name evidence="6" type="ORF">JOC48_000646</name>
</gene>
<organism evidence="6 7">
    <name type="scientific">Aquibacillus albus</name>
    <dbReference type="NCBI Taxonomy" id="1168171"/>
    <lineage>
        <taxon>Bacteria</taxon>
        <taxon>Bacillati</taxon>
        <taxon>Bacillota</taxon>
        <taxon>Bacilli</taxon>
        <taxon>Bacillales</taxon>
        <taxon>Bacillaceae</taxon>
        <taxon>Aquibacillus</taxon>
    </lineage>
</organism>
<feature type="signal peptide" evidence="5">
    <location>
        <begin position="1"/>
        <end position="18"/>
    </location>
</feature>
<dbReference type="InterPro" id="IPR050490">
    <property type="entry name" value="Bact_solute-bd_prot1"/>
</dbReference>
<keyword evidence="3 5" id="KW-0732">Signal</keyword>
<dbReference type="InterPro" id="IPR006061">
    <property type="entry name" value="SBP_1_CS"/>
</dbReference>
<dbReference type="EMBL" id="JAFBDR010000002">
    <property type="protein sequence ID" value="MBM7570168.1"/>
    <property type="molecule type" value="Genomic_DNA"/>
</dbReference>
<evidence type="ECO:0000256" key="4">
    <source>
        <dbReference type="SAM" id="MobiDB-lite"/>
    </source>
</evidence>
<evidence type="ECO:0000256" key="3">
    <source>
        <dbReference type="ARBA" id="ARBA00022729"/>
    </source>
</evidence>
<name>A0ABS2MWK2_9BACI</name>
<evidence type="ECO:0000313" key="7">
    <source>
        <dbReference type="Proteomes" id="UP001296943"/>
    </source>
</evidence>
<dbReference type="InterPro" id="IPR006059">
    <property type="entry name" value="SBP"/>
</dbReference>
<keyword evidence="2" id="KW-0813">Transport</keyword>
<feature type="compositionally biased region" description="Low complexity" evidence="4">
    <location>
        <begin position="27"/>
        <end position="37"/>
    </location>
</feature>
<dbReference type="PANTHER" id="PTHR43649">
    <property type="entry name" value="ARABINOSE-BINDING PROTEIN-RELATED"/>
    <property type="match status" value="1"/>
</dbReference>
<dbReference type="Proteomes" id="UP001296943">
    <property type="component" value="Unassembled WGS sequence"/>
</dbReference>
<evidence type="ECO:0000256" key="2">
    <source>
        <dbReference type="ARBA" id="ARBA00022448"/>
    </source>
</evidence>
<accession>A0ABS2MWK2</accession>
<proteinExistence type="inferred from homology"/>
<feature type="chain" id="PRO_5046306406" evidence="5">
    <location>
        <begin position="19"/>
        <end position="430"/>
    </location>
</feature>
<dbReference type="SUPFAM" id="SSF53850">
    <property type="entry name" value="Periplasmic binding protein-like II"/>
    <property type="match status" value="1"/>
</dbReference>
<evidence type="ECO:0000313" key="6">
    <source>
        <dbReference type="EMBL" id="MBM7570168.1"/>
    </source>
</evidence>
<dbReference type="Pfam" id="PF01547">
    <property type="entry name" value="SBP_bac_1"/>
    <property type="match status" value="1"/>
</dbReference>
<dbReference type="PROSITE" id="PS01037">
    <property type="entry name" value="SBP_BACTERIAL_1"/>
    <property type="match status" value="1"/>
</dbReference>
<reference evidence="6 7" key="1">
    <citation type="submission" date="2021-01" db="EMBL/GenBank/DDBJ databases">
        <title>Genomic Encyclopedia of Type Strains, Phase IV (KMG-IV): sequencing the most valuable type-strain genomes for metagenomic binning, comparative biology and taxonomic classification.</title>
        <authorList>
            <person name="Goeker M."/>
        </authorList>
    </citation>
    <scope>NUCLEOTIDE SEQUENCE [LARGE SCALE GENOMIC DNA]</scope>
    <source>
        <strain evidence="6 7">DSM 23711</strain>
    </source>
</reference>
<comment type="similarity">
    <text evidence="1">Belongs to the bacterial solute-binding protein 1 family.</text>
</comment>
<keyword evidence="7" id="KW-1185">Reference proteome</keyword>
<dbReference type="RefSeq" id="WP_204497595.1">
    <property type="nucleotide sequence ID" value="NZ_JAFBDR010000002.1"/>
</dbReference>
<sequence length="430" mass="47476">MKRHLLLLLSLLFVSAIAVGCSEGNAETTGSNSSTGSEEGEEPKEVYIFHPKVEIADQLEAMAAEFEEEYTDIDIRLEALGGGADYRPALKAKFSSGEEPDIFINGGFTELELWKEHLADLSDEPWVEHVLPIGKEPMTDSEGKLYGMPINLEGYGIVYNKKLFEEAGITEKPTTLSELKEAAQKLENSGITAFAAGYGEYWIPGEHLINVPFAKQDDSASFIQGLNEGTTSIVGNESFEQFKEYIDIELAYANDNPLTTDYNTQVTLFASGETAMLAGQGNWTEAMIYEIDPEMDMSFLSIPLSDEADEDLLPVGVPNNWAVNKNSENVEAAKTFLNWMVSSETGQQYITEQFKFIPAFDNIEPTGIGALGESILEYSKAGKTIPWTFYKFPSGASHEFGSTIQSYAAGNIDYETVLEQFQATWDSLKE</sequence>
<evidence type="ECO:0000256" key="1">
    <source>
        <dbReference type="ARBA" id="ARBA00008520"/>
    </source>
</evidence>
<dbReference type="PROSITE" id="PS51257">
    <property type="entry name" value="PROKAR_LIPOPROTEIN"/>
    <property type="match status" value="1"/>
</dbReference>
<dbReference type="Gene3D" id="3.40.190.10">
    <property type="entry name" value="Periplasmic binding protein-like II"/>
    <property type="match status" value="2"/>
</dbReference>